<feature type="domain" description="Ig-like" evidence="3">
    <location>
        <begin position="45"/>
        <end position="145"/>
    </location>
</feature>
<dbReference type="CDD" id="cd07699">
    <property type="entry name" value="IgC1_L"/>
    <property type="match status" value="1"/>
</dbReference>
<dbReference type="InterPro" id="IPR050380">
    <property type="entry name" value="Immune_Resp_Modulators"/>
</dbReference>
<dbReference type="Gene3D" id="2.60.40.10">
    <property type="entry name" value="Immunoglobulins"/>
    <property type="match status" value="1"/>
</dbReference>
<evidence type="ECO:0000259" key="3">
    <source>
        <dbReference type="PROSITE" id="PS50835"/>
    </source>
</evidence>
<dbReference type="InterPro" id="IPR007110">
    <property type="entry name" value="Ig-like_dom"/>
</dbReference>
<proteinExistence type="predicted"/>
<evidence type="ECO:0000256" key="1">
    <source>
        <dbReference type="ARBA" id="ARBA00023157"/>
    </source>
</evidence>
<sequence>MVVGSSHCYCYMSCILSVDKQDFNLQSCHAGTLPWYLLGRESAKPSVFIFHPSADQLSGGSATVVCLVSGFYPSALNVVWKRDDVATTTGVVTSQKQQDTSDSTYSLSSTLTLTKDEYNKHNLYSCEVTHETVSGSLVKSFKRLECSQ</sequence>
<dbReference type="Proteomes" id="UP000031443">
    <property type="component" value="Unassembled WGS sequence"/>
</dbReference>
<dbReference type="PROSITE" id="PS50835">
    <property type="entry name" value="IG_LIKE"/>
    <property type="match status" value="1"/>
</dbReference>
<dbReference type="InterPro" id="IPR036179">
    <property type="entry name" value="Ig-like_dom_sf"/>
</dbReference>
<dbReference type="InterPro" id="IPR003597">
    <property type="entry name" value="Ig_C1-set"/>
</dbReference>
<dbReference type="InterPro" id="IPR003006">
    <property type="entry name" value="Ig/MHC_CS"/>
</dbReference>
<dbReference type="InterPro" id="IPR013783">
    <property type="entry name" value="Ig-like_fold"/>
</dbReference>
<dbReference type="AlphaFoldDB" id="M7BF29"/>
<protein>
    <submittedName>
        <fullName evidence="4">Ig kappa chain C region</fullName>
    </submittedName>
</protein>
<dbReference type="FunFam" id="2.60.40.10:FF:000283">
    <property type="entry name" value="Immunoglobulin kappa constant"/>
    <property type="match status" value="1"/>
</dbReference>
<evidence type="ECO:0000313" key="4">
    <source>
        <dbReference type="EMBL" id="EMP26807.1"/>
    </source>
</evidence>
<keyword evidence="5" id="KW-1185">Reference proteome</keyword>
<evidence type="ECO:0000256" key="2">
    <source>
        <dbReference type="ARBA" id="ARBA00023319"/>
    </source>
</evidence>
<accession>M7BF29</accession>
<organism evidence="4 5">
    <name type="scientific">Chelonia mydas</name>
    <name type="common">Green sea-turtle</name>
    <name type="synonym">Chelonia agassizi</name>
    <dbReference type="NCBI Taxonomy" id="8469"/>
    <lineage>
        <taxon>Eukaryota</taxon>
        <taxon>Metazoa</taxon>
        <taxon>Chordata</taxon>
        <taxon>Craniata</taxon>
        <taxon>Vertebrata</taxon>
        <taxon>Euteleostomi</taxon>
        <taxon>Archelosauria</taxon>
        <taxon>Testudinata</taxon>
        <taxon>Testudines</taxon>
        <taxon>Cryptodira</taxon>
        <taxon>Durocryptodira</taxon>
        <taxon>Americhelydia</taxon>
        <taxon>Chelonioidea</taxon>
        <taxon>Cheloniidae</taxon>
        <taxon>Chelonia</taxon>
    </lineage>
</organism>
<dbReference type="STRING" id="8469.M7BF29"/>
<gene>
    <name evidence="4" type="ORF">UY3_16111</name>
</gene>
<dbReference type="PROSITE" id="PS00290">
    <property type="entry name" value="IG_MHC"/>
    <property type="match status" value="1"/>
</dbReference>
<name>M7BF29_CHEMY</name>
<dbReference type="SUPFAM" id="SSF48726">
    <property type="entry name" value="Immunoglobulin"/>
    <property type="match status" value="1"/>
</dbReference>
<reference evidence="5" key="1">
    <citation type="journal article" date="2013" name="Nat. Genet.">
        <title>The draft genomes of soft-shell turtle and green sea turtle yield insights into the development and evolution of the turtle-specific body plan.</title>
        <authorList>
            <person name="Wang Z."/>
            <person name="Pascual-Anaya J."/>
            <person name="Zadissa A."/>
            <person name="Li W."/>
            <person name="Niimura Y."/>
            <person name="Huang Z."/>
            <person name="Li C."/>
            <person name="White S."/>
            <person name="Xiong Z."/>
            <person name="Fang D."/>
            <person name="Wang B."/>
            <person name="Ming Y."/>
            <person name="Chen Y."/>
            <person name="Zheng Y."/>
            <person name="Kuraku S."/>
            <person name="Pignatelli M."/>
            <person name="Herrero J."/>
            <person name="Beal K."/>
            <person name="Nozawa M."/>
            <person name="Li Q."/>
            <person name="Wang J."/>
            <person name="Zhang H."/>
            <person name="Yu L."/>
            <person name="Shigenobu S."/>
            <person name="Wang J."/>
            <person name="Liu J."/>
            <person name="Flicek P."/>
            <person name="Searle S."/>
            <person name="Wang J."/>
            <person name="Kuratani S."/>
            <person name="Yin Y."/>
            <person name="Aken B."/>
            <person name="Zhang G."/>
            <person name="Irie N."/>
        </authorList>
    </citation>
    <scope>NUCLEOTIDE SEQUENCE [LARGE SCALE GENOMIC DNA]</scope>
</reference>
<evidence type="ECO:0000313" key="5">
    <source>
        <dbReference type="Proteomes" id="UP000031443"/>
    </source>
</evidence>
<dbReference type="Pfam" id="PF07654">
    <property type="entry name" value="C1-set"/>
    <property type="match status" value="1"/>
</dbReference>
<dbReference type="SMART" id="SM00407">
    <property type="entry name" value="IGc1"/>
    <property type="match status" value="1"/>
</dbReference>
<keyword evidence="1" id="KW-1015">Disulfide bond</keyword>
<dbReference type="PANTHER" id="PTHR23411">
    <property type="entry name" value="TAPASIN"/>
    <property type="match status" value="1"/>
</dbReference>
<keyword evidence="2" id="KW-0393">Immunoglobulin domain</keyword>
<dbReference type="EMBL" id="KB576221">
    <property type="protein sequence ID" value="EMP26807.1"/>
    <property type="molecule type" value="Genomic_DNA"/>
</dbReference>